<keyword evidence="1" id="KW-0732">Signal</keyword>
<gene>
    <name evidence="2" type="ORF">H6B30_12885</name>
</gene>
<dbReference type="SUPFAM" id="SSF48452">
    <property type="entry name" value="TPR-like"/>
    <property type="match status" value="2"/>
</dbReference>
<dbReference type="RefSeq" id="WP_205111245.1">
    <property type="nucleotide sequence ID" value="NZ_JACJJL010000025.1"/>
</dbReference>
<proteinExistence type="predicted"/>
<dbReference type="AlphaFoldDB" id="A0A939B5Z8"/>
<protein>
    <recommendedName>
        <fullName evidence="4">Tetratricopeptide repeat protein</fullName>
    </recommendedName>
</protein>
<dbReference type="InterPro" id="IPR011990">
    <property type="entry name" value="TPR-like_helical_dom_sf"/>
</dbReference>
<keyword evidence="3" id="KW-1185">Reference proteome</keyword>
<evidence type="ECO:0008006" key="4">
    <source>
        <dbReference type="Google" id="ProtNLM"/>
    </source>
</evidence>
<dbReference type="PANTHER" id="PTHR12558:SF13">
    <property type="entry name" value="CELL DIVISION CYCLE PROTEIN 27 HOMOLOG"/>
    <property type="match status" value="1"/>
</dbReference>
<evidence type="ECO:0000313" key="3">
    <source>
        <dbReference type="Proteomes" id="UP000764045"/>
    </source>
</evidence>
<reference evidence="2 3" key="1">
    <citation type="journal article" date="2021" name="Sci. Rep.">
        <title>The distribution of antibiotic resistance genes in chicken gut microbiota commensals.</title>
        <authorList>
            <person name="Juricova H."/>
            <person name="Matiasovicova J."/>
            <person name="Kubasova T."/>
            <person name="Cejkova D."/>
            <person name="Rychlik I."/>
        </authorList>
    </citation>
    <scope>NUCLEOTIDE SEQUENCE [LARGE SCALE GENOMIC DNA]</scope>
    <source>
        <strain evidence="2 3">An819</strain>
    </source>
</reference>
<dbReference type="Proteomes" id="UP000764045">
    <property type="component" value="Unassembled WGS sequence"/>
</dbReference>
<sequence length="493" mass="55480">MIIKFFRLSLAAVVFAASLPLSAQSDPEAAMAALDSVVRKYSHYKNVLDPYVEKIYKKFDNNSEVITGIAKAYYSFSRPEGQMYYTFVTRDSANAYKYINLAIANDRSYVPAYIHGGDIQLTMGNRDAALDWYRRAIAADKFVPDGYLSYLDVALDADSSAAVSTMSSIRDCLPAYPVELAVARAYERRSDVRRAIGFYDKADRDSMDVDDLVSYAIYHYLLGNFDSSLGVALYGHGRFPGNAALDRLAFWNYTDLKKYDEALEFAGLLFHDADTADIQSKDYLYYGYAYLGKQRYADAVDMFGKVASFDDATEKDKVTAMQEIVKAYRELGDYDKAEVACLAYIDKRQKDSLLSAYDLNLLAEIYIEKGDTLSGEGRAEAWRRADSVLTVMSERFPANADYALYRQLTLANGQDPESAKGLGVPYAQRLIAVVEAMPDRTSLADERMKAACHYLGYYYTFVAKQRARGRVYWEMVLEIDPDNNAARTVLGLK</sequence>
<accession>A0A939B5Z8</accession>
<dbReference type="PANTHER" id="PTHR12558">
    <property type="entry name" value="CELL DIVISION CYCLE 16,23,27"/>
    <property type="match status" value="1"/>
</dbReference>
<evidence type="ECO:0000256" key="1">
    <source>
        <dbReference type="SAM" id="SignalP"/>
    </source>
</evidence>
<name>A0A939B5Z8_9BACT</name>
<dbReference type="Pfam" id="PF13181">
    <property type="entry name" value="TPR_8"/>
    <property type="match status" value="1"/>
</dbReference>
<dbReference type="Gene3D" id="1.25.40.10">
    <property type="entry name" value="Tetratricopeptide repeat domain"/>
    <property type="match status" value="2"/>
</dbReference>
<evidence type="ECO:0000313" key="2">
    <source>
        <dbReference type="EMBL" id="MBM6662637.1"/>
    </source>
</evidence>
<comment type="caution">
    <text evidence="2">The sequence shown here is derived from an EMBL/GenBank/DDBJ whole genome shotgun (WGS) entry which is preliminary data.</text>
</comment>
<dbReference type="EMBL" id="JACJJL010000025">
    <property type="protein sequence ID" value="MBM6662637.1"/>
    <property type="molecule type" value="Genomic_DNA"/>
</dbReference>
<organism evidence="2 3">
    <name type="scientific">Marseilla massiliensis</name>
    <dbReference type="NCBI Taxonomy" id="1841864"/>
    <lineage>
        <taxon>Bacteria</taxon>
        <taxon>Pseudomonadati</taxon>
        <taxon>Bacteroidota</taxon>
        <taxon>Bacteroidia</taxon>
        <taxon>Bacteroidales</taxon>
        <taxon>Prevotellaceae</taxon>
        <taxon>Marseilla</taxon>
    </lineage>
</organism>
<feature type="chain" id="PRO_5036890297" description="Tetratricopeptide repeat protein" evidence="1">
    <location>
        <begin position="24"/>
        <end position="493"/>
    </location>
</feature>
<feature type="signal peptide" evidence="1">
    <location>
        <begin position="1"/>
        <end position="23"/>
    </location>
</feature>
<dbReference type="InterPro" id="IPR019734">
    <property type="entry name" value="TPR_rpt"/>
</dbReference>